<feature type="non-terminal residue" evidence="1">
    <location>
        <position position="298"/>
    </location>
</feature>
<dbReference type="SUPFAM" id="SSF52047">
    <property type="entry name" value="RNI-like"/>
    <property type="match status" value="1"/>
</dbReference>
<reference evidence="1" key="1">
    <citation type="journal article" date="2020" name="Stud. Mycol.">
        <title>101 Dothideomycetes genomes: a test case for predicting lifestyles and emergence of pathogens.</title>
        <authorList>
            <person name="Haridas S."/>
            <person name="Albert R."/>
            <person name="Binder M."/>
            <person name="Bloem J."/>
            <person name="Labutti K."/>
            <person name="Salamov A."/>
            <person name="Andreopoulos B."/>
            <person name="Baker S."/>
            <person name="Barry K."/>
            <person name="Bills G."/>
            <person name="Bluhm B."/>
            <person name="Cannon C."/>
            <person name="Castanera R."/>
            <person name="Culley D."/>
            <person name="Daum C."/>
            <person name="Ezra D."/>
            <person name="Gonzalez J."/>
            <person name="Henrissat B."/>
            <person name="Kuo A."/>
            <person name="Liang C."/>
            <person name="Lipzen A."/>
            <person name="Lutzoni F."/>
            <person name="Magnuson J."/>
            <person name="Mondo S."/>
            <person name="Nolan M."/>
            <person name="Ohm R."/>
            <person name="Pangilinan J."/>
            <person name="Park H.-J."/>
            <person name="Ramirez L."/>
            <person name="Alfaro M."/>
            <person name="Sun H."/>
            <person name="Tritt A."/>
            <person name="Yoshinaga Y."/>
            <person name="Zwiers L.-H."/>
            <person name="Turgeon B."/>
            <person name="Goodwin S."/>
            <person name="Spatafora J."/>
            <person name="Crous P."/>
            <person name="Grigoriev I."/>
        </authorList>
    </citation>
    <scope>NUCLEOTIDE SEQUENCE</scope>
    <source>
        <strain evidence="1">CBS 113818</strain>
    </source>
</reference>
<dbReference type="Proteomes" id="UP000799424">
    <property type="component" value="Unassembled WGS sequence"/>
</dbReference>
<dbReference type="InterPro" id="IPR032675">
    <property type="entry name" value="LRR_dom_sf"/>
</dbReference>
<dbReference type="AlphaFoldDB" id="A0A6A7A9B8"/>
<evidence type="ECO:0000313" key="1">
    <source>
        <dbReference type="EMBL" id="KAF2829890.1"/>
    </source>
</evidence>
<organism evidence="1 2">
    <name type="scientific">Ophiobolus disseminans</name>
    <dbReference type="NCBI Taxonomy" id="1469910"/>
    <lineage>
        <taxon>Eukaryota</taxon>
        <taxon>Fungi</taxon>
        <taxon>Dikarya</taxon>
        <taxon>Ascomycota</taxon>
        <taxon>Pezizomycotina</taxon>
        <taxon>Dothideomycetes</taxon>
        <taxon>Pleosporomycetidae</taxon>
        <taxon>Pleosporales</taxon>
        <taxon>Pleosporineae</taxon>
        <taxon>Phaeosphaeriaceae</taxon>
        <taxon>Ophiobolus</taxon>
    </lineage>
</organism>
<protein>
    <recommendedName>
        <fullName evidence="3">F-box domain-containing protein</fullName>
    </recommendedName>
</protein>
<proteinExistence type="predicted"/>
<name>A0A6A7A9B8_9PLEO</name>
<gene>
    <name evidence="1" type="ORF">CC86DRAFT_464387</name>
</gene>
<dbReference type="OrthoDB" id="3736058at2759"/>
<keyword evidence="2" id="KW-1185">Reference proteome</keyword>
<accession>A0A6A7A9B8</accession>
<dbReference type="Gene3D" id="3.80.10.10">
    <property type="entry name" value="Ribonuclease Inhibitor"/>
    <property type="match status" value="1"/>
</dbReference>
<evidence type="ECO:0000313" key="2">
    <source>
        <dbReference type="Proteomes" id="UP000799424"/>
    </source>
</evidence>
<sequence>MPNGGSVLMKQLSASCSPPNVSFRQLGNLHIATEPNRTYGMHDLALLFMLPSITTLTVDLAALNRTEEQRSAPIEAIWRCCSRSSTIQELNLERCGLPAPWISAMVTSCEVLKHFHHEHYYWDVDAAYYAHIFQALTIHQETLSYVRTNEINGCKVDAAHQSDPAEPLSFEHFRSLTHLDIPLFNFASRTQHCSVDRLLPPSLRVLTLDVRSAREGFSDNFFMSLADAAHRHLPRLKSIEVICRIEEYREDGYLPLHFCHLRRVFASYGIELSYFLEFVQCEFKAAYMGHLLANMRLS</sequence>
<dbReference type="EMBL" id="MU006220">
    <property type="protein sequence ID" value="KAF2829890.1"/>
    <property type="molecule type" value="Genomic_DNA"/>
</dbReference>
<evidence type="ECO:0008006" key="3">
    <source>
        <dbReference type="Google" id="ProtNLM"/>
    </source>
</evidence>